<evidence type="ECO:0000313" key="2">
    <source>
        <dbReference type="EMBL" id="JAE30482.1"/>
    </source>
</evidence>
<protein>
    <submittedName>
        <fullName evidence="2">Uncharacterized protein</fullName>
    </submittedName>
</protein>
<accession>A0A0A9H130</accession>
<organism evidence="2">
    <name type="scientific">Arundo donax</name>
    <name type="common">Giant reed</name>
    <name type="synonym">Donax arundinaceus</name>
    <dbReference type="NCBI Taxonomy" id="35708"/>
    <lineage>
        <taxon>Eukaryota</taxon>
        <taxon>Viridiplantae</taxon>
        <taxon>Streptophyta</taxon>
        <taxon>Embryophyta</taxon>
        <taxon>Tracheophyta</taxon>
        <taxon>Spermatophyta</taxon>
        <taxon>Magnoliopsida</taxon>
        <taxon>Liliopsida</taxon>
        <taxon>Poales</taxon>
        <taxon>Poaceae</taxon>
        <taxon>PACMAD clade</taxon>
        <taxon>Arundinoideae</taxon>
        <taxon>Arundineae</taxon>
        <taxon>Arundo</taxon>
    </lineage>
</organism>
<sequence length="215" mass="24009">MAPLLPTAAAARAAANLSALVTFIPASSSGLGLLVPGESEATIAAMLPAPFTPIGFIVKGAGAARPRFFPSMWRLVDKATSMTALRVSGLRSDASRTWHGFHSSSSSPDSEEPVTPPPSYPTDNDLITLMNLTDLNMEEEVLFRRAFNERYQNFRIADVGDYLDNQKWTFEELRYILKIMYRKAGPHRQLMELLIREDMLHGYARAKRNSMRILY</sequence>
<name>A0A0A9H130_ARUDO</name>
<proteinExistence type="predicted"/>
<reference evidence="2" key="1">
    <citation type="submission" date="2014-09" db="EMBL/GenBank/DDBJ databases">
        <authorList>
            <person name="Magalhaes I.L.F."/>
            <person name="Oliveira U."/>
            <person name="Santos F.R."/>
            <person name="Vidigal T.H.D.A."/>
            <person name="Brescovit A.D."/>
            <person name="Santos A.J."/>
        </authorList>
    </citation>
    <scope>NUCLEOTIDE SEQUENCE</scope>
    <source>
        <tissue evidence="2">Shoot tissue taken approximately 20 cm above the soil surface</tissue>
    </source>
</reference>
<evidence type="ECO:0000256" key="1">
    <source>
        <dbReference type="SAM" id="MobiDB-lite"/>
    </source>
</evidence>
<dbReference type="AlphaFoldDB" id="A0A0A9H130"/>
<dbReference type="EMBL" id="GBRH01167414">
    <property type="protein sequence ID" value="JAE30482.1"/>
    <property type="molecule type" value="Transcribed_RNA"/>
</dbReference>
<feature type="region of interest" description="Disordered" evidence="1">
    <location>
        <begin position="96"/>
        <end position="121"/>
    </location>
</feature>
<reference evidence="2" key="2">
    <citation type="journal article" date="2015" name="Data Brief">
        <title>Shoot transcriptome of the giant reed, Arundo donax.</title>
        <authorList>
            <person name="Barrero R.A."/>
            <person name="Guerrero F.D."/>
            <person name="Moolhuijzen P."/>
            <person name="Goolsby J.A."/>
            <person name="Tidwell J."/>
            <person name="Bellgard S.E."/>
            <person name="Bellgard M.I."/>
        </authorList>
    </citation>
    <scope>NUCLEOTIDE SEQUENCE</scope>
    <source>
        <tissue evidence="2">Shoot tissue taken approximately 20 cm above the soil surface</tissue>
    </source>
</reference>